<keyword evidence="1" id="KW-0732">Signal</keyword>
<reference evidence="2 3" key="1">
    <citation type="journal article" date="2019" name="Sci. Data">
        <title>Hybrid genome assembly and annotation of Danionella translucida.</title>
        <authorList>
            <person name="Kadobianskyi M."/>
            <person name="Schulze L."/>
            <person name="Schuelke M."/>
            <person name="Judkewitz B."/>
        </authorList>
    </citation>
    <scope>NUCLEOTIDE SEQUENCE [LARGE SCALE GENOMIC DNA]</scope>
    <source>
        <strain evidence="2 3">Bolton</strain>
    </source>
</reference>
<dbReference type="Proteomes" id="UP000316079">
    <property type="component" value="Unassembled WGS sequence"/>
</dbReference>
<dbReference type="EMBL" id="SRMA01023950">
    <property type="protein sequence ID" value="TRZ02436.1"/>
    <property type="molecule type" value="Genomic_DNA"/>
</dbReference>
<gene>
    <name evidence="2" type="ORF">DNTS_034478</name>
</gene>
<evidence type="ECO:0000256" key="1">
    <source>
        <dbReference type="SAM" id="SignalP"/>
    </source>
</evidence>
<comment type="caution">
    <text evidence="2">The sequence shown here is derived from an EMBL/GenBank/DDBJ whole genome shotgun (WGS) entry which is preliminary data.</text>
</comment>
<dbReference type="AlphaFoldDB" id="A0A553RJT5"/>
<dbReference type="PANTHER" id="PTHR15922">
    <property type="entry name" value="NEUROBLASTOMA-AMPLIFIED SEQUENCE"/>
    <property type="match status" value="1"/>
</dbReference>
<dbReference type="STRING" id="623744.A0A553RJT5"/>
<dbReference type="GO" id="GO:0000149">
    <property type="term" value="F:SNARE binding"/>
    <property type="evidence" value="ECO:0007669"/>
    <property type="project" value="TreeGrafter"/>
</dbReference>
<accession>A0A553RJT5</accession>
<dbReference type="GO" id="GO:0070939">
    <property type="term" value="C:Dsl1/NZR complex"/>
    <property type="evidence" value="ECO:0007669"/>
    <property type="project" value="TreeGrafter"/>
</dbReference>
<dbReference type="PANTHER" id="PTHR15922:SF2">
    <property type="entry name" value="NBAS SUBUNIT OF NRZ TETHERING COMPLEX"/>
    <property type="match status" value="1"/>
</dbReference>
<evidence type="ECO:0008006" key="4">
    <source>
        <dbReference type="Google" id="ProtNLM"/>
    </source>
</evidence>
<keyword evidence="3" id="KW-1185">Reference proteome</keyword>
<sequence length="259" mass="29178">MLIPLFVFLYLSQCEMKDVESEEMRISLFLELLESSAKWEEFQHLMLLLQAWPPMIDRSSTGSMCENICLSLFRTDQNPWLRLTSALLTHSSSFSQINIGNELLSMCRSLYSTKHKLNPQCIKSVCCQLLDAGLKLSALKLMTENEDEHLRKLTQDQIRNISESGLIDDPKVTEDVCDSELLSLLLNAEMLISCVDTALYSPLVSHMLAQGAWDVEKAARDLHQAGHSAQAGSLLLSHRGSHPGHFTFNSALAVIRKWL</sequence>
<protein>
    <recommendedName>
        <fullName evidence="4">Neuroblastoma-amplified sequence N-terminal domain-containing protein</fullName>
    </recommendedName>
</protein>
<feature type="chain" id="PRO_5022016227" description="Neuroblastoma-amplified sequence N-terminal domain-containing protein" evidence="1">
    <location>
        <begin position="17"/>
        <end position="259"/>
    </location>
</feature>
<evidence type="ECO:0000313" key="2">
    <source>
        <dbReference type="EMBL" id="TRZ02436.1"/>
    </source>
</evidence>
<feature type="signal peptide" evidence="1">
    <location>
        <begin position="1"/>
        <end position="16"/>
    </location>
</feature>
<evidence type="ECO:0000313" key="3">
    <source>
        <dbReference type="Proteomes" id="UP000316079"/>
    </source>
</evidence>
<name>A0A553RJT5_9TELE</name>
<organism evidence="2 3">
    <name type="scientific">Danionella cerebrum</name>
    <dbReference type="NCBI Taxonomy" id="2873325"/>
    <lineage>
        <taxon>Eukaryota</taxon>
        <taxon>Metazoa</taxon>
        <taxon>Chordata</taxon>
        <taxon>Craniata</taxon>
        <taxon>Vertebrata</taxon>
        <taxon>Euteleostomi</taxon>
        <taxon>Actinopterygii</taxon>
        <taxon>Neopterygii</taxon>
        <taxon>Teleostei</taxon>
        <taxon>Ostariophysi</taxon>
        <taxon>Cypriniformes</taxon>
        <taxon>Danionidae</taxon>
        <taxon>Danioninae</taxon>
        <taxon>Danionella</taxon>
    </lineage>
</organism>
<dbReference type="GO" id="GO:0006890">
    <property type="term" value="P:retrograde vesicle-mediated transport, Golgi to endoplasmic reticulum"/>
    <property type="evidence" value="ECO:0007669"/>
    <property type="project" value="TreeGrafter"/>
</dbReference>
<dbReference type="OrthoDB" id="19988at2759"/>
<proteinExistence type="predicted"/>